<evidence type="ECO:0000259" key="1">
    <source>
        <dbReference type="Pfam" id="PF18557"/>
    </source>
</evidence>
<sequence>MGERRIRRADVSVDCREGNIELGAKDDRKGQADAAAPRKSAIREDVAGGNVGNALRTVYDQTVNEDIPGEMLDLLGKLA</sequence>
<protein>
    <recommendedName>
        <fullName evidence="1">Anti-sigma factor NepR domain-containing protein</fullName>
    </recommendedName>
</protein>
<dbReference type="EMBL" id="VNIM01000060">
    <property type="protein sequence ID" value="TVV72639.1"/>
    <property type="molecule type" value="Genomic_DNA"/>
</dbReference>
<gene>
    <name evidence="2" type="ORF">FOY91_14025</name>
</gene>
<feature type="domain" description="Anti-sigma factor NepR" evidence="1">
    <location>
        <begin position="52"/>
        <end position="78"/>
    </location>
</feature>
<evidence type="ECO:0000313" key="3">
    <source>
        <dbReference type="Proteomes" id="UP000318681"/>
    </source>
</evidence>
<organism evidence="2 3">
    <name type="scientific">Alterirhizorhabdus solaris</name>
    <dbReference type="NCBI Taxonomy" id="2529389"/>
    <lineage>
        <taxon>Bacteria</taxon>
        <taxon>Pseudomonadati</taxon>
        <taxon>Pseudomonadota</taxon>
        <taxon>Alphaproteobacteria</taxon>
        <taxon>Sphingomonadales</taxon>
        <taxon>Rhizorhabdaceae</taxon>
        <taxon>Alterirhizorhabdus</taxon>
    </lineage>
</organism>
<name>A0A558QZV8_9SPHN</name>
<dbReference type="OrthoDB" id="7577156at2"/>
<proteinExistence type="predicted"/>
<dbReference type="Proteomes" id="UP000318681">
    <property type="component" value="Unassembled WGS sequence"/>
</dbReference>
<dbReference type="AlphaFoldDB" id="A0A558QZV8"/>
<evidence type="ECO:0000313" key="2">
    <source>
        <dbReference type="EMBL" id="TVV72639.1"/>
    </source>
</evidence>
<keyword evidence="3" id="KW-1185">Reference proteome</keyword>
<accession>A0A558QZV8</accession>
<dbReference type="Pfam" id="PF18557">
    <property type="entry name" value="NepR"/>
    <property type="match status" value="1"/>
</dbReference>
<dbReference type="InterPro" id="IPR041649">
    <property type="entry name" value="NepR"/>
</dbReference>
<dbReference type="RefSeq" id="WP_145153159.1">
    <property type="nucleotide sequence ID" value="NZ_VNIM01000060.1"/>
</dbReference>
<comment type="caution">
    <text evidence="2">The sequence shown here is derived from an EMBL/GenBank/DDBJ whole genome shotgun (WGS) entry which is preliminary data.</text>
</comment>
<reference evidence="2 3" key="1">
    <citation type="submission" date="2019-07" db="EMBL/GenBank/DDBJ databases">
        <title>Sphingomonas solaris sp. nov., isolated from a solar panel from Boston, Massachusetts.</title>
        <authorList>
            <person name="Tanner K."/>
            <person name="Pascual J."/>
            <person name="Mancuso C."/>
            <person name="Pereto J."/>
            <person name="Khalil A."/>
            <person name="Vilanova C."/>
        </authorList>
    </citation>
    <scope>NUCLEOTIDE SEQUENCE [LARGE SCALE GENOMIC DNA]</scope>
    <source>
        <strain evidence="2 3">R4DWN</strain>
    </source>
</reference>